<accession>A0A7X0NXV5</accession>
<dbReference type="InterPro" id="IPR005467">
    <property type="entry name" value="His_kinase_dom"/>
</dbReference>
<evidence type="ECO:0000313" key="8">
    <source>
        <dbReference type="Proteomes" id="UP000565579"/>
    </source>
</evidence>
<dbReference type="PANTHER" id="PTHR43711:SF28">
    <property type="entry name" value="SENSOR HISTIDINE KINASE YXDK"/>
    <property type="match status" value="1"/>
</dbReference>
<dbReference type="AlphaFoldDB" id="A0A7X0NXV5"/>
<evidence type="ECO:0000256" key="4">
    <source>
        <dbReference type="ARBA" id="ARBA00022777"/>
    </source>
</evidence>
<organism evidence="7 8">
    <name type="scientific">Nonomuraea rubra</name>
    <dbReference type="NCBI Taxonomy" id="46180"/>
    <lineage>
        <taxon>Bacteria</taxon>
        <taxon>Bacillati</taxon>
        <taxon>Actinomycetota</taxon>
        <taxon>Actinomycetes</taxon>
        <taxon>Streptosporangiales</taxon>
        <taxon>Streptosporangiaceae</taxon>
        <taxon>Nonomuraea</taxon>
    </lineage>
</organism>
<gene>
    <name evidence="7" type="ORF">HD593_006171</name>
</gene>
<evidence type="ECO:0000313" key="7">
    <source>
        <dbReference type="EMBL" id="MBB6551376.1"/>
    </source>
</evidence>
<name>A0A7X0NXV5_9ACTN</name>
<proteinExistence type="predicted"/>
<keyword evidence="4 7" id="KW-0418">Kinase</keyword>
<dbReference type="PROSITE" id="PS50109">
    <property type="entry name" value="HIS_KIN"/>
    <property type="match status" value="1"/>
</dbReference>
<dbReference type="EMBL" id="JACHMI010000001">
    <property type="protein sequence ID" value="MBB6551376.1"/>
    <property type="molecule type" value="Genomic_DNA"/>
</dbReference>
<dbReference type="PRINTS" id="PR00344">
    <property type="entry name" value="BCTRLSENSOR"/>
</dbReference>
<dbReference type="PANTHER" id="PTHR43711">
    <property type="entry name" value="TWO-COMPONENT HISTIDINE KINASE"/>
    <property type="match status" value="1"/>
</dbReference>
<dbReference type="SMART" id="SM00387">
    <property type="entry name" value="HATPase_c"/>
    <property type="match status" value="1"/>
</dbReference>
<evidence type="ECO:0000259" key="6">
    <source>
        <dbReference type="PROSITE" id="PS50109"/>
    </source>
</evidence>
<evidence type="ECO:0000256" key="5">
    <source>
        <dbReference type="ARBA" id="ARBA00023012"/>
    </source>
</evidence>
<evidence type="ECO:0000256" key="2">
    <source>
        <dbReference type="ARBA" id="ARBA00012438"/>
    </source>
</evidence>
<dbReference type="SUPFAM" id="SSF55874">
    <property type="entry name" value="ATPase domain of HSP90 chaperone/DNA topoisomerase II/histidine kinase"/>
    <property type="match status" value="1"/>
</dbReference>
<dbReference type="EC" id="2.7.13.3" evidence="2"/>
<dbReference type="InterPro" id="IPR004358">
    <property type="entry name" value="Sig_transdc_His_kin-like_C"/>
</dbReference>
<protein>
    <recommendedName>
        <fullName evidence="2">histidine kinase</fullName>
        <ecNumber evidence="2">2.7.13.3</ecNumber>
    </recommendedName>
</protein>
<evidence type="ECO:0000256" key="3">
    <source>
        <dbReference type="ARBA" id="ARBA00022679"/>
    </source>
</evidence>
<reference evidence="7 8" key="1">
    <citation type="submission" date="2020-08" db="EMBL/GenBank/DDBJ databases">
        <title>Sequencing the genomes of 1000 actinobacteria strains.</title>
        <authorList>
            <person name="Klenk H.-P."/>
        </authorList>
    </citation>
    <scope>NUCLEOTIDE SEQUENCE [LARGE SCALE GENOMIC DNA]</scope>
    <source>
        <strain evidence="7 8">DSM 43768</strain>
    </source>
</reference>
<dbReference type="InterPro" id="IPR036890">
    <property type="entry name" value="HATPase_C_sf"/>
</dbReference>
<evidence type="ECO:0000256" key="1">
    <source>
        <dbReference type="ARBA" id="ARBA00000085"/>
    </source>
</evidence>
<keyword evidence="8" id="KW-1185">Reference proteome</keyword>
<keyword evidence="3" id="KW-0808">Transferase</keyword>
<feature type="domain" description="Histidine kinase" evidence="6">
    <location>
        <begin position="1"/>
        <end position="194"/>
    </location>
</feature>
<dbReference type="Proteomes" id="UP000565579">
    <property type="component" value="Unassembled WGS sequence"/>
</dbReference>
<comment type="catalytic activity">
    <reaction evidence="1">
        <text>ATP + protein L-histidine = ADP + protein N-phospho-L-histidine.</text>
        <dbReference type="EC" id="2.7.13.3"/>
    </reaction>
</comment>
<dbReference type="Pfam" id="PF02518">
    <property type="entry name" value="HATPase_c"/>
    <property type="match status" value="1"/>
</dbReference>
<dbReference type="GO" id="GO:0000160">
    <property type="term" value="P:phosphorelay signal transduction system"/>
    <property type="evidence" value="ECO:0007669"/>
    <property type="project" value="UniProtKB-KW"/>
</dbReference>
<keyword evidence="5" id="KW-0902">Two-component regulatory system</keyword>
<dbReference type="Gene3D" id="3.30.565.10">
    <property type="entry name" value="Histidine kinase-like ATPase, C-terminal domain"/>
    <property type="match status" value="1"/>
</dbReference>
<dbReference type="InterPro" id="IPR050736">
    <property type="entry name" value="Sensor_HK_Regulatory"/>
</dbReference>
<dbReference type="GO" id="GO:0004673">
    <property type="term" value="F:protein histidine kinase activity"/>
    <property type="evidence" value="ECO:0007669"/>
    <property type="project" value="UniProtKB-EC"/>
</dbReference>
<comment type="caution">
    <text evidence="7">The sequence shown here is derived from an EMBL/GenBank/DDBJ whole genome shotgun (WGS) entry which is preliminary data.</text>
</comment>
<dbReference type="InterPro" id="IPR003594">
    <property type="entry name" value="HATPase_dom"/>
</dbReference>
<sequence length="195" mass="21646">MRASVEEALLYPDVDARETLHEVLQAAERFQTIINEMLMLTKVRTSSPHDVELIDVGALIREEVARRSRDIPIHVRADDEVTVRGNAVQLTEVLTNLLVNAQRHAHSRVEVTVGRDEALALVTVCDDGEGISPGDRDRVFQPFVRLSESRERDPGGSGLGLPISRAIVQAHFGTLRIEDSPRGACFVIRLPLIRS</sequence>